<dbReference type="Proteomes" id="UP001589654">
    <property type="component" value="Unassembled WGS sequence"/>
</dbReference>
<name>A0ABV5J6U5_9BACT</name>
<gene>
    <name evidence="2" type="ORF">ACFFUR_09425</name>
</gene>
<organism evidence="2 3">
    <name type="scientific">Echinicola jeungdonensis</name>
    <dbReference type="NCBI Taxonomy" id="709343"/>
    <lineage>
        <taxon>Bacteria</taxon>
        <taxon>Pseudomonadati</taxon>
        <taxon>Bacteroidota</taxon>
        <taxon>Cytophagia</taxon>
        <taxon>Cytophagales</taxon>
        <taxon>Cyclobacteriaceae</taxon>
        <taxon>Echinicola</taxon>
    </lineage>
</organism>
<evidence type="ECO:0000313" key="3">
    <source>
        <dbReference type="Proteomes" id="UP001589654"/>
    </source>
</evidence>
<feature type="transmembrane region" description="Helical" evidence="1">
    <location>
        <begin position="16"/>
        <end position="39"/>
    </location>
</feature>
<evidence type="ECO:0000256" key="1">
    <source>
        <dbReference type="SAM" id="Phobius"/>
    </source>
</evidence>
<dbReference type="RefSeq" id="WP_290249425.1">
    <property type="nucleotide sequence ID" value="NZ_JAUFQT010000002.1"/>
</dbReference>
<dbReference type="EMBL" id="JBHMEW010000057">
    <property type="protein sequence ID" value="MFB9212028.1"/>
    <property type="molecule type" value="Genomic_DNA"/>
</dbReference>
<proteinExistence type="predicted"/>
<sequence length="396" mass="46600">MENRTPYIYIKKKWRWSLFVILIISIPIFIIPAISHLIWKVKPSFSHQFTILDKTVPDEERLEHRAIFWTLNHLKINKPNGLPYNFKEDYLGFFPKENAPHTIRDLSGYSAKQIDSLAINTDAFYLVDSYGVYDADFSDQKTGKISKKIYGGLTENDLELLDQLIKKKKLVIAEFNSMGAPTQEDLRLSFEKKMKIRWTGWISRYFDELDTLVNEELPNWLIKNYKNQHGNIWHFKGSGQVFVHESGQVEILKFGEDLTIEVPHVTSPYNSQTEIPLPKSVNFPYWFEIIRISRDYEVISYIDLSPNKSGLKKLQEMGLPQYFPATIHRKNGEGDIYYFTGDFADNPIGMKTSSFAGFPWLKKMTTHRFDYSNRTSFYWNYYFPLLNHITKKHLRK</sequence>
<protein>
    <submittedName>
        <fullName evidence="2">Uncharacterized protein</fullName>
    </submittedName>
</protein>
<accession>A0ABV5J6U5</accession>
<keyword evidence="3" id="KW-1185">Reference proteome</keyword>
<evidence type="ECO:0000313" key="2">
    <source>
        <dbReference type="EMBL" id="MFB9212028.1"/>
    </source>
</evidence>
<keyword evidence="1" id="KW-1133">Transmembrane helix</keyword>
<keyword evidence="1" id="KW-0812">Transmembrane</keyword>
<keyword evidence="1" id="KW-0472">Membrane</keyword>
<reference evidence="2 3" key="1">
    <citation type="submission" date="2024-09" db="EMBL/GenBank/DDBJ databases">
        <authorList>
            <person name="Sun Q."/>
            <person name="Mori K."/>
        </authorList>
    </citation>
    <scope>NUCLEOTIDE SEQUENCE [LARGE SCALE GENOMIC DNA]</scope>
    <source>
        <strain evidence="2 3">CECT 7682</strain>
    </source>
</reference>
<comment type="caution">
    <text evidence="2">The sequence shown here is derived from an EMBL/GenBank/DDBJ whole genome shotgun (WGS) entry which is preliminary data.</text>
</comment>